<evidence type="ECO:0000313" key="1">
    <source>
        <dbReference type="EMBL" id="OGB89377.1"/>
    </source>
</evidence>
<dbReference type="PANTHER" id="PTHR39550">
    <property type="entry name" value="SLL0658 PROTEIN"/>
    <property type="match status" value="1"/>
</dbReference>
<evidence type="ECO:0000313" key="2">
    <source>
        <dbReference type="Proteomes" id="UP000178724"/>
    </source>
</evidence>
<dbReference type="AlphaFoldDB" id="A0A1F4Q0H0"/>
<proteinExistence type="predicted"/>
<sequence length="168" mass="18818">MPDETVSNSGPLIHLAQINRLDLLDVFPEIYIPEEVYSEVSAFDASLKEKLDRAKNIKKTAVAPKNSDQLSKKLKRFNLDLGELQAISLCLEFGKKLFLTDDLDAREAAAELGLDPHGSVGIIVLAYRKKHINYEDAEKAMHALYEISNLFITKSIINIGIAELKKHK</sequence>
<evidence type="ECO:0008006" key="3">
    <source>
        <dbReference type="Google" id="ProtNLM"/>
    </source>
</evidence>
<dbReference type="EMBL" id="METM01000026">
    <property type="protein sequence ID" value="OGB89377.1"/>
    <property type="molecule type" value="Genomic_DNA"/>
</dbReference>
<dbReference type="InterPro" id="IPR021799">
    <property type="entry name" value="PIN-like_prokaryotic"/>
</dbReference>
<organism evidence="1 2">
    <name type="scientific">candidate division WOR-1 bacterium RIFCSPHIGHO2_01_FULL_53_15</name>
    <dbReference type="NCBI Taxonomy" id="1802564"/>
    <lineage>
        <taxon>Bacteria</taxon>
        <taxon>Bacillati</taxon>
        <taxon>Saganbacteria</taxon>
    </lineage>
</organism>
<dbReference type="Proteomes" id="UP000178724">
    <property type="component" value="Unassembled WGS sequence"/>
</dbReference>
<protein>
    <recommendedName>
        <fullName evidence="3">DUF3368 domain-containing protein</fullName>
    </recommendedName>
</protein>
<dbReference type="PANTHER" id="PTHR39550:SF1">
    <property type="entry name" value="SLL0658 PROTEIN"/>
    <property type="match status" value="1"/>
</dbReference>
<accession>A0A1F4Q0H0</accession>
<comment type="caution">
    <text evidence="1">The sequence shown here is derived from an EMBL/GenBank/DDBJ whole genome shotgun (WGS) entry which is preliminary data.</text>
</comment>
<dbReference type="Pfam" id="PF11848">
    <property type="entry name" value="DUF3368"/>
    <property type="match status" value="1"/>
</dbReference>
<gene>
    <name evidence="1" type="ORF">A2625_07800</name>
</gene>
<name>A0A1F4Q0H0_UNCSA</name>
<reference evidence="1 2" key="1">
    <citation type="journal article" date="2016" name="Nat. Commun.">
        <title>Thousands of microbial genomes shed light on interconnected biogeochemical processes in an aquifer system.</title>
        <authorList>
            <person name="Anantharaman K."/>
            <person name="Brown C.T."/>
            <person name="Hug L.A."/>
            <person name="Sharon I."/>
            <person name="Castelle C.J."/>
            <person name="Probst A.J."/>
            <person name="Thomas B.C."/>
            <person name="Singh A."/>
            <person name="Wilkins M.J."/>
            <person name="Karaoz U."/>
            <person name="Brodie E.L."/>
            <person name="Williams K.H."/>
            <person name="Hubbard S.S."/>
            <person name="Banfield J.F."/>
        </authorList>
    </citation>
    <scope>NUCLEOTIDE SEQUENCE [LARGE SCALE GENOMIC DNA]</scope>
</reference>